<sequence length="104" mass="11766">MEKIQGRTFQADRAWSGPSIMTLPDATVKLRWTDAPFRWHTNEGQEVFVVLDGTVDMHVRRPGAVEQVITLEPGDILHIREGEEHMAHPRGQARILVIERAAST</sequence>
<feature type="domain" description="Cupin type-2" evidence="1">
    <location>
        <begin position="37"/>
        <end position="98"/>
    </location>
</feature>
<accession>A0ABY9WKL1</accession>
<dbReference type="RefSeq" id="WP_395816976.1">
    <property type="nucleotide sequence ID" value="NZ_CP043494.1"/>
</dbReference>
<dbReference type="EMBL" id="CP043494">
    <property type="protein sequence ID" value="WNG44350.1"/>
    <property type="molecule type" value="Genomic_DNA"/>
</dbReference>
<dbReference type="InterPro" id="IPR011051">
    <property type="entry name" value="RmlC_Cupin_sf"/>
</dbReference>
<evidence type="ECO:0000313" key="3">
    <source>
        <dbReference type="Proteomes" id="UP001611383"/>
    </source>
</evidence>
<dbReference type="Gene3D" id="2.60.120.10">
    <property type="entry name" value="Jelly Rolls"/>
    <property type="match status" value="1"/>
</dbReference>
<evidence type="ECO:0000313" key="2">
    <source>
        <dbReference type="EMBL" id="WNG44350.1"/>
    </source>
</evidence>
<dbReference type="InterPro" id="IPR014710">
    <property type="entry name" value="RmlC-like_jellyroll"/>
</dbReference>
<gene>
    <name evidence="2" type="ORF">F0U60_09690</name>
</gene>
<dbReference type="InterPro" id="IPR013096">
    <property type="entry name" value="Cupin_2"/>
</dbReference>
<organism evidence="2 3">
    <name type="scientific">Archangium minus</name>
    <dbReference type="NCBI Taxonomy" id="83450"/>
    <lineage>
        <taxon>Bacteria</taxon>
        <taxon>Pseudomonadati</taxon>
        <taxon>Myxococcota</taxon>
        <taxon>Myxococcia</taxon>
        <taxon>Myxococcales</taxon>
        <taxon>Cystobacterineae</taxon>
        <taxon>Archangiaceae</taxon>
        <taxon>Archangium</taxon>
    </lineage>
</organism>
<keyword evidence="3" id="KW-1185">Reference proteome</keyword>
<reference evidence="2 3" key="1">
    <citation type="submission" date="2019-08" db="EMBL/GenBank/DDBJ databases">
        <title>Archangium and Cystobacter genomes.</title>
        <authorList>
            <person name="Chen I.-C.K."/>
            <person name="Wielgoss S."/>
        </authorList>
    </citation>
    <scope>NUCLEOTIDE SEQUENCE [LARGE SCALE GENOMIC DNA]</scope>
    <source>
        <strain evidence="2 3">Cbm 6</strain>
    </source>
</reference>
<protein>
    <submittedName>
        <fullName evidence="2">Cupin domain-containing protein</fullName>
    </submittedName>
</protein>
<proteinExistence type="predicted"/>
<name>A0ABY9WKL1_9BACT</name>
<evidence type="ECO:0000259" key="1">
    <source>
        <dbReference type="Pfam" id="PF07883"/>
    </source>
</evidence>
<dbReference type="Proteomes" id="UP001611383">
    <property type="component" value="Chromosome"/>
</dbReference>
<dbReference type="SUPFAM" id="SSF51182">
    <property type="entry name" value="RmlC-like cupins"/>
    <property type="match status" value="1"/>
</dbReference>
<dbReference type="Pfam" id="PF07883">
    <property type="entry name" value="Cupin_2"/>
    <property type="match status" value="1"/>
</dbReference>